<dbReference type="Proteomes" id="UP000655225">
    <property type="component" value="Unassembled WGS sequence"/>
</dbReference>
<organism evidence="1 2">
    <name type="scientific">Tetracentron sinense</name>
    <name type="common">Spur-leaf</name>
    <dbReference type="NCBI Taxonomy" id="13715"/>
    <lineage>
        <taxon>Eukaryota</taxon>
        <taxon>Viridiplantae</taxon>
        <taxon>Streptophyta</taxon>
        <taxon>Embryophyta</taxon>
        <taxon>Tracheophyta</taxon>
        <taxon>Spermatophyta</taxon>
        <taxon>Magnoliopsida</taxon>
        <taxon>Trochodendrales</taxon>
        <taxon>Trochodendraceae</taxon>
        <taxon>Tetracentron</taxon>
    </lineage>
</organism>
<dbReference type="SUPFAM" id="SSF82657">
    <property type="entry name" value="BolA-like"/>
    <property type="match status" value="1"/>
</dbReference>
<dbReference type="PANTHER" id="PTHR35770:SF1">
    <property type="entry name" value="U2 SMALL NUCLEAR RIBONUCLEOPROTEIN AUXILIARY FACTOR-LIKE PROTEIN"/>
    <property type="match status" value="1"/>
</dbReference>
<dbReference type="EMBL" id="JABCRI010000002">
    <property type="protein sequence ID" value="KAF8411718.1"/>
    <property type="molecule type" value="Genomic_DNA"/>
</dbReference>
<name>A0A835DPB6_TETSI</name>
<proteinExistence type="predicted"/>
<gene>
    <name evidence="1" type="ORF">HHK36_004276</name>
</gene>
<protein>
    <submittedName>
        <fullName evidence="1">Uncharacterized protein</fullName>
    </submittedName>
</protein>
<accession>A0A835DPB6</accession>
<dbReference type="OrthoDB" id="775087at2759"/>
<dbReference type="OMA" id="CCKTIML"/>
<evidence type="ECO:0000313" key="1">
    <source>
        <dbReference type="EMBL" id="KAF8411718.1"/>
    </source>
</evidence>
<sequence length="421" mass="47454">MEVKSSELSRISYEDSNVKSYVRFSCRRVSDATIVGELSYNAGCIDNKFYDEGVKKKLEILVRIVGIECTLHRLVNTALAEEMKQIHALSLKKGLTPAQYFMLTRILLQFENYSVMAKSFEDFEPILGEAKAEWTNPIAPPMLPFLFHFHALDSSRLRIHVTDFHSYTWEAIRSIHQLEDLRGNIGMGGSWSEFVDYLIASVKSDNVKLVVEGHSKLAGATFAKLISHKSKGMPLISIPLDRLKDSSANDAMSNLSLELFKAFRSKHNLAVKEQERSYHLTKFLYAEQEKNETIKNQLDAILFSKRQKSRNLNSSDKAYSSTLTSLDTISVSEASDSPDKPSTKDSLSTKVGRHVVPAYRRVNVRGVVLQDTEGQMQLHGNLDLARREAEALIKLEIENAAHMLCCKTIMLRGVDGMMLAE</sequence>
<reference evidence="1 2" key="1">
    <citation type="submission" date="2020-04" db="EMBL/GenBank/DDBJ databases">
        <title>Plant Genome Project.</title>
        <authorList>
            <person name="Zhang R.-G."/>
        </authorList>
    </citation>
    <scope>NUCLEOTIDE SEQUENCE [LARGE SCALE GENOMIC DNA]</scope>
    <source>
        <strain evidence="1">YNK0</strain>
        <tissue evidence="1">Leaf</tissue>
    </source>
</reference>
<keyword evidence="2" id="KW-1185">Reference proteome</keyword>
<evidence type="ECO:0000313" key="2">
    <source>
        <dbReference type="Proteomes" id="UP000655225"/>
    </source>
</evidence>
<dbReference type="PANTHER" id="PTHR35770">
    <property type="entry name" value="U2 SMALL NUCLEAR RIBONUCLEOPROTEIN AUXILIARY FACTOR-LIKE PROTEIN"/>
    <property type="match status" value="1"/>
</dbReference>
<dbReference type="InterPro" id="IPR036065">
    <property type="entry name" value="BolA-like_sf"/>
</dbReference>
<dbReference type="Gene3D" id="3.30.300.90">
    <property type="entry name" value="BolA-like"/>
    <property type="match status" value="1"/>
</dbReference>
<comment type="caution">
    <text evidence="1">The sequence shown here is derived from an EMBL/GenBank/DDBJ whole genome shotgun (WGS) entry which is preliminary data.</text>
</comment>
<dbReference type="AlphaFoldDB" id="A0A835DPB6"/>